<evidence type="ECO:0000313" key="3">
    <source>
        <dbReference type="EMBL" id="MTE12520.1"/>
    </source>
</evidence>
<name>A0A6I3KVF2_9NOCA</name>
<feature type="domain" description="Methyltransferase type 11" evidence="2">
    <location>
        <begin position="68"/>
        <end position="166"/>
    </location>
</feature>
<dbReference type="SUPFAM" id="SSF53335">
    <property type="entry name" value="S-adenosyl-L-methionine-dependent methyltransferases"/>
    <property type="match status" value="1"/>
</dbReference>
<comment type="caution">
    <text evidence="3">The sequence shown here is derived from an EMBL/GenBank/DDBJ whole genome shotgun (WGS) entry which is preliminary data.</text>
</comment>
<dbReference type="Pfam" id="PF08241">
    <property type="entry name" value="Methyltransf_11"/>
    <property type="match status" value="1"/>
</dbReference>
<dbReference type="Proteomes" id="UP000432464">
    <property type="component" value="Unassembled WGS sequence"/>
</dbReference>
<gene>
    <name evidence="3" type="ORF">GLP40_06980</name>
</gene>
<evidence type="ECO:0000313" key="4">
    <source>
        <dbReference type="Proteomes" id="UP000432464"/>
    </source>
</evidence>
<dbReference type="InterPro" id="IPR013216">
    <property type="entry name" value="Methyltransf_11"/>
</dbReference>
<sequence length="271" mass="29342">MSNISIDTPYSSGTSRVDIGRALVAAGRDLDRLQLADLALVEDFHTMGRIATGALAELAGLTPATRVLDAGSGIGGTARYVAQTYGCQVTAVDLTEDYCETARWLNRIVGLDDRISVRQGDVTNLPFADDSFDVAFSQHVQMNIADKYRLYLEAHRVLKVGGLLAIWDITAAPGGSPDYPLPWADRPDQSHLVTPDELRIALERSGFAIDRWDDLTDQATTIMRAVLAAPPNPVGLQAFVANFPEKIANLTQALADGRLRAIRGIARTLEP</sequence>
<proteinExistence type="predicted"/>
<dbReference type="InterPro" id="IPR050447">
    <property type="entry name" value="Erg6_SMT_methyltransf"/>
</dbReference>
<accession>A0A6I3KVF2</accession>
<dbReference type="PANTHER" id="PTHR44068">
    <property type="entry name" value="ZGC:194242"/>
    <property type="match status" value="1"/>
</dbReference>
<evidence type="ECO:0000256" key="1">
    <source>
        <dbReference type="ARBA" id="ARBA00022679"/>
    </source>
</evidence>
<dbReference type="GO" id="GO:0008757">
    <property type="term" value="F:S-adenosylmethionine-dependent methyltransferase activity"/>
    <property type="evidence" value="ECO:0007669"/>
    <property type="project" value="InterPro"/>
</dbReference>
<dbReference type="RefSeq" id="WP_154787022.1">
    <property type="nucleotide sequence ID" value="NZ_WMBB01000003.1"/>
</dbReference>
<reference evidence="3 4" key="1">
    <citation type="submission" date="2019-11" db="EMBL/GenBank/DDBJ databases">
        <title>Nocardia sp. nov. CT2-14 isolated from soil.</title>
        <authorList>
            <person name="Kanchanasin P."/>
            <person name="Tanasupawat S."/>
            <person name="Yuki M."/>
            <person name="Kudo T."/>
        </authorList>
    </citation>
    <scope>NUCLEOTIDE SEQUENCE [LARGE SCALE GENOMIC DNA]</scope>
    <source>
        <strain evidence="3 4">CT2-14</strain>
    </source>
</reference>
<protein>
    <submittedName>
        <fullName evidence="3">Methyltransferase domain-containing protein</fullName>
    </submittedName>
</protein>
<dbReference type="AlphaFoldDB" id="A0A6I3KVF2"/>
<dbReference type="CDD" id="cd02440">
    <property type="entry name" value="AdoMet_MTases"/>
    <property type="match status" value="1"/>
</dbReference>
<evidence type="ECO:0000259" key="2">
    <source>
        <dbReference type="Pfam" id="PF08241"/>
    </source>
</evidence>
<dbReference type="Gene3D" id="3.40.50.150">
    <property type="entry name" value="Vaccinia Virus protein VP39"/>
    <property type="match status" value="1"/>
</dbReference>
<dbReference type="EMBL" id="WMBB01000003">
    <property type="protein sequence ID" value="MTE12520.1"/>
    <property type="molecule type" value="Genomic_DNA"/>
</dbReference>
<dbReference type="InterPro" id="IPR029063">
    <property type="entry name" value="SAM-dependent_MTases_sf"/>
</dbReference>
<dbReference type="GO" id="GO:0032259">
    <property type="term" value="P:methylation"/>
    <property type="evidence" value="ECO:0007669"/>
    <property type="project" value="UniProtKB-KW"/>
</dbReference>
<dbReference type="PANTHER" id="PTHR44068:SF11">
    <property type="entry name" value="GERANYL DIPHOSPHATE 2-C-METHYLTRANSFERASE"/>
    <property type="match status" value="1"/>
</dbReference>
<organism evidence="3 4">
    <name type="scientific">Nocardia aurantiaca</name>
    <dbReference type="NCBI Taxonomy" id="2675850"/>
    <lineage>
        <taxon>Bacteria</taxon>
        <taxon>Bacillati</taxon>
        <taxon>Actinomycetota</taxon>
        <taxon>Actinomycetes</taxon>
        <taxon>Mycobacteriales</taxon>
        <taxon>Nocardiaceae</taxon>
        <taxon>Nocardia</taxon>
    </lineage>
</organism>
<keyword evidence="4" id="KW-1185">Reference proteome</keyword>
<keyword evidence="1 3" id="KW-0808">Transferase</keyword>
<keyword evidence="3" id="KW-0489">Methyltransferase</keyword>